<dbReference type="Gene3D" id="1.20.140.10">
    <property type="entry name" value="Butyryl-CoA Dehydrogenase, subunit A, domain 3"/>
    <property type="match status" value="1"/>
</dbReference>
<dbReference type="GO" id="GO:0050660">
    <property type="term" value="F:flavin adenine dinucleotide binding"/>
    <property type="evidence" value="ECO:0007669"/>
    <property type="project" value="InterPro"/>
</dbReference>
<dbReference type="InterPro" id="IPR006091">
    <property type="entry name" value="Acyl-CoA_Oxase/DH_mid-dom"/>
</dbReference>
<sequence>MASYTAPLRDMRYVLFDLMEGDGLASLPGFEDFTRDLIDPVLDEAAKICEQVLHPINRSGDEEGCAFENGVVRTPKGFREAYTLFREGGWTSISCDPAHGGQGWPKSVGILIEEMICSANLSFGMYPGLSHGAYVALHAHGSDELKDTYLPKLVDGTWSGTMCLTEPHCGTDLGLLRTKAIPEGDGSYKITGTKIFISAGEHDLTENIIHLVLARLPDAPKGVKGISLFLVPKYRLKEDGTPGASNGVSCGSIEHKMGIKASSTCVMNFDDSIGWLVGEPNKGMRAMFAMMNTERLSVGVQGLGLAEASYQGAVTYARERLQGRALTGVKHPDKPADPIIVHPDVRRMLLTHRAYVEGSRALAAWVGRAIDHEEHHPDPAVRAEAEEFVALMTPVVKALLTDLGFEATNLGMQVFGGHGFIREHGMEQYVRDCRIAQIYEGTNGIQALDLVGRKLPAHAGRNLRRFFHPVSAFIEAKVEDEQLGEFVQPLAKAFVRLQQATAQVARAGMANPDEAGAAATDYLRLLGLTALGYLWAKMAEISLAKLNDDPDGFHRAKVATARFYVERVLPQTNALFAMVMAGGKSMMDFDEAAF</sequence>
<comment type="cofactor">
    <cofactor evidence="1 10">
        <name>FAD</name>
        <dbReference type="ChEBI" id="CHEBI:57692"/>
    </cofactor>
</comment>
<name>H8FSX5_MAGML</name>
<dbReference type="Proteomes" id="UP000004169">
    <property type="component" value="Unassembled WGS sequence"/>
</dbReference>
<keyword evidence="4 10" id="KW-0274">FAD</keyword>
<dbReference type="InterPro" id="IPR052166">
    <property type="entry name" value="Diverse_Acyl-CoA_DH"/>
</dbReference>
<accession>H8FSX5</accession>
<evidence type="ECO:0000259" key="11">
    <source>
        <dbReference type="Pfam" id="PF00441"/>
    </source>
</evidence>
<keyword evidence="5 10" id="KW-0560">Oxidoreductase</keyword>
<evidence type="ECO:0000256" key="6">
    <source>
        <dbReference type="ARBA" id="ARBA00051388"/>
    </source>
</evidence>
<evidence type="ECO:0000256" key="1">
    <source>
        <dbReference type="ARBA" id="ARBA00001974"/>
    </source>
</evidence>
<evidence type="ECO:0000256" key="9">
    <source>
        <dbReference type="ARBA" id="ARBA00069043"/>
    </source>
</evidence>
<feature type="domain" description="Acyl-CoA dehydrogenase/oxidase C-terminal" evidence="11">
    <location>
        <begin position="281"/>
        <end position="450"/>
    </location>
</feature>
<evidence type="ECO:0000256" key="3">
    <source>
        <dbReference type="ARBA" id="ARBA00022630"/>
    </source>
</evidence>
<feature type="domain" description="Acyl-CoA oxidase/dehydrogenase middle" evidence="12">
    <location>
        <begin position="162"/>
        <end position="271"/>
    </location>
</feature>
<dbReference type="EC" id="1.3.99.41" evidence="8"/>
<evidence type="ECO:0000256" key="2">
    <source>
        <dbReference type="ARBA" id="ARBA00009347"/>
    </source>
</evidence>
<dbReference type="InterPro" id="IPR037069">
    <property type="entry name" value="AcylCoA_DH/ox_N_sf"/>
</dbReference>
<reference evidence="15 16" key="1">
    <citation type="journal article" date="2012" name="J. Bacteriol.">
        <title>Draft Genome Sequence of the Purple Photosynthetic Bacterium Phaeospirillum molischianum DSM120, a Particularly Versatile Bacterium.</title>
        <authorList>
            <person name="Duquesne K."/>
            <person name="Prima V."/>
            <person name="Ji B."/>
            <person name="Rouy Z."/>
            <person name="Medigue C."/>
            <person name="Talla E."/>
            <person name="Sturgis J.N."/>
        </authorList>
    </citation>
    <scope>NUCLEOTIDE SEQUENCE [LARGE SCALE GENOMIC DNA]</scope>
    <source>
        <strain evidence="16">DSM120</strain>
    </source>
</reference>
<dbReference type="FunFam" id="2.40.110.10:FF:000031">
    <property type="entry name" value="Acyl-CoA dehydrogenase, putative"/>
    <property type="match status" value="1"/>
</dbReference>
<dbReference type="OrthoDB" id="5510711at2"/>
<dbReference type="GO" id="GO:0016627">
    <property type="term" value="F:oxidoreductase activity, acting on the CH-CH group of donors"/>
    <property type="evidence" value="ECO:0007669"/>
    <property type="project" value="InterPro"/>
</dbReference>
<gene>
    <name evidence="15" type="ORF">PHAMO_270304</name>
</gene>
<evidence type="ECO:0000256" key="7">
    <source>
        <dbReference type="ARBA" id="ARBA00058683"/>
    </source>
</evidence>
<evidence type="ECO:0000313" key="16">
    <source>
        <dbReference type="Proteomes" id="UP000004169"/>
    </source>
</evidence>
<evidence type="ECO:0000259" key="13">
    <source>
        <dbReference type="Pfam" id="PF02771"/>
    </source>
</evidence>
<evidence type="ECO:0000256" key="8">
    <source>
        <dbReference type="ARBA" id="ARBA00066694"/>
    </source>
</evidence>
<dbReference type="InterPro" id="IPR009100">
    <property type="entry name" value="AcylCoA_DH/oxidase_NM_dom_sf"/>
</dbReference>
<dbReference type="Pfam" id="PF02770">
    <property type="entry name" value="Acyl-CoA_dh_M"/>
    <property type="match status" value="1"/>
</dbReference>
<evidence type="ECO:0000259" key="14">
    <source>
        <dbReference type="Pfam" id="PF12806"/>
    </source>
</evidence>
<dbReference type="Gene3D" id="2.40.110.10">
    <property type="entry name" value="Butyryl-CoA Dehydrogenase, subunit A, domain 2"/>
    <property type="match status" value="1"/>
</dbReference>
<keyword evidence="16" id="KW-1185">Reference proteome</keyword>
<dbReference type="AlphaFoldDB" id="H8FSX5"/>
<dbReference type="InterPro" id="IPR013786">
    <property type="entry name" value="AcylCoA_DH/ox_N"/>
</dbReference>
<comment type="caution">
    <text evidence="15">The sequence shown here is derived from an EMBL/GenBank/DDBJ whole genome shotgun (WGS) entry which is preliminary data.</text>
</comment>
<evidence type="ECO:0000256" key="5">
    <source>
        <dbReference type="ARBA" id="ARBA00023002"/>
    </source>
</evidence>
<dbReference type="eggNOG" id="COG1960">
    <property type="taxonomic scope" value="Bacteria"/>
</dbReference>
<dbReference type="SUPFAM" id="SSF47203">
    <property type="entry name" value="Acyl-CoA dehydrogenase C-terminal domain-like"/>
    <property type="match status" value="1"/>
</dbReference>
<dbReference type="EMBL" id="CAHP01000020">
    <property type="protein sequence ID" value="CCG41463.1"/>
    <property type="molecule type" value="Genomic_DNA"/>
</dbReference>
<dbReference type="InterPro" id="IPR046373">
    <property type="entry name" value="Acyl-CoA_Oxase/DH_mid-dom_sf"/>
</dbReference>
<dbReference type="SUPFAM" id="SSF56645">
    <property type="entry name" value="Acyl-CoA dehydrogenase NM domain-like"/>
    <property type="match status" value="1"/>
</dbReference>
<feature type="domain" description="Acetyl-CoA dehydrogenase-like C-terminal" evidence="14">
    <location>
        <begin position="466"/>
        <end position="590"/>
    </location>
</feature>
<evidence type="ECO:0000256" key="10">
    <source>
        <dbReference type="RuleBase" id="RU362125"/>
    </source>
</evidence>
<keyword evidence="3 10" id="KW-0285">Flavoprotein</keyword>
<dbReference type="InterPro" id="IPR036250">
    <property type="entry name" value="AcylCo_DH-like_C"/>
</dbReference>
<evidence type="ECO:0000256" key="4">
    <source>
        <dbReference type="ARBA" id="ARBA00022827"/>
    </source>
</evidence>
<evidence type="ECO:0000259" key="12">
    <source>
        <dbReference type="Pfam" id="PF02770"/>
    </source>
</evidence>
<dbReference type="Pfam" id="PF00441">
    <property type="entry name" value="Acyl-CoA_dh_1"/>
    <property type="match status" value="1"/>
</dbReference>
<dbReference type="InterPro" id="IPR009075">
    <property type="entry name" value="AcylCo_DH/oxidase_C"/>
</dbReference>
<dbReference type="STRING" id="1150626.PHAMO_270304"/>
<dbReference type="Pfam" id="PF12806">
    <property type="entry name" value="Acyl-CoA_dh_C"/>
    <property type="match status" value="1"/>
</dbReference>
<organism evidence="15 16">
    <name type="scientific">Magnetospirillum molischianum DSM 120</name>
    <dbReference type="NCBI Taxonomy" id="1150626"/>
    <lineage>
        <taxon>Bacteria</taxon>
        <taxon>Pseudomonadati</taxon>
        <taxon>Pseudomonadota</taxon>
        <taxon>Alphaproteobacteria</taxon>
        <taxon>Rhodospirillales</taxon>
        <taxon>Rhodospirillaceae</taxon>
        <taxon>Magnetospirillum</taxon>
    </lineage>
</organism>
<feature type="domain" description="Acyl-CoA dehydrogenase/oxidase N-terminal" evidence="13">
    <location>
        <begin position="42"/>
        <end position="156"/>
    </location>
</feature>
<protein>
    <recommendedName>
        <fullName evidence="9">3-methylmercaptopropionyl-CoA dehydrogenase</fullName>
        <ecNumber evidence="8">1.3.99.41</ecNumber>
    </recommendedName>
</protein>
<dbReference type="Pfam" id="PF02771">
    <property type="entry name" value="Acyl-CoA_dh_N"/>
    <property type="match status" value="1"/>
</dbReference>
<comment type="function">
    <text evidence="7">Involved in the assimilation of dimethylsulphoniopropionate (DMSP), an important compound in the fixation of carbon in marine phytoplankton, by mediating the conversion of 3-(methylthio)propanoyl-CoA (MMPA-CoA) to 3-(methylthio)acryloyl-CoA (MTA-CoA).</text>
</comment>
<dbReference type="PANTHER" id="PTHR42803:SF1">
    <property type="entry name" value="BROAD-SPECIFICITY LINEAR ACYL-COA DEHYDROGENASE FADE5"/>
    <property type="match status" value="1"/>
</dbReference>
<dbReference type="PANTHER" id="PTHR42803">
    <property type="entry name" value="ACYL-COA DEHYDROGENASE"/>
    <property type="match status" value="1"/>
</dbReference>
<dbReference type="InterPro" id="IPR025878">
    <property type="entry name" value="Acyl-CoA_dh-like_C_dom"/>
</dbReference>
<dbReference type="Gene3D" id="1.10.540.10">
    <property type="entry name" value="Acyl-CoA dehydrogenase/oxidase, N-terminal domain"/>
    <property type="match status" value="1"/>
</dbReference>
<comment type="catalytic activity">
    <reaction evidence="6">
        <text>3-(methylsulfanyl)propanoyl-CoA + oxidized [electron-transfer flavoprotein] + H(+) = 3-(methylsulfanyl)acryloyl-CoA + reduced [electron-transfer flavoprotein]</text>
        <dbReference type="Rhea" id="RHEA:52612"/>
        <dbReference type="Rhea" id="RHEA-COMP:10685"/>
        <dbReference type="Rhea" id="RHEA-COMP:10686"/>
        <dbReference type="ChEBI" id="CHEBI:15378"/>
        <dbReference type="ChEBI" id="CHEBI:57692"/>
        <dbReference type="ChEBI" id="CHEBI:58307"/>
        <dbReference type="ChEBI" id="CHEBI:82815"/>
        <dbReference type="ChEBI" id="CHEBI:84994"/>
        <dbReference type="EC" id="1.3.99.41"/>
    </reaction>
    <physiologicalReaction direction="left-to-right" evidence="6">
        <dbReference type="Rhea" id="RHEA:52613"/>
    </physiologicalReaction>
</comment>
<evidence type="ECO:0000313" key="15">
    <source>
        <dbReference type="EMBL" id="CCG41463.1"/>
    </source>
</evidence>
<proteinExistence type="inferred from homology"/>
<comment type="similarity">
    <text evidence="2 10">Belongs to the acyl-CoA dehydrogenase family.</text>
</comment>
<dbReference type="RefSeq" id="WP_002728585.1">
    <property type="nucleotide sequence ID" value="NZ_CAHP01000020.1"/>
</dbReference>